<organism evidence="2 3">
    <name type="scientific">Nocardioides faecalis</name>
    <dbReference type="NCBI Taxonomy" id="2803858"/>
    <lineage>
        <taxon>Bacteria</taxon>
        <taxon>Bacillati</taxon>
        <taxon>Actinomycetota</taxon>
        <taxon>Actinomycetes</taxon>
        <taxon>Propionibacteriales</taxon>
        <taxon>Nocardioidaceae</taxon>
        <taxon>Nocardioides</taxon>
    </lineage>
</organism>
<evidence type="ECO:0000313" key="3">
    <source>
        <dbReference type="Proteomes" id="UP000663791"/>
    </source>
</evidence>
<sequence length="161" mass="17203">MAAELERINPPVLYAHWWWAAAVVCLAGSVLVALVVRRALRQTAPAGGVDVDALRAAATGRIEALLADAATLRDDVERRRAAAQISGEVRAFLGTVTATDLDFTTRADWLRAAERDPRLAPAVEVLVELADMVFQAEGRSPSAAHVADGGTRALAVVNRWP</sequence>
<comment type="caution">
    <text evidence="2">The sequence shown here is derived from an EMBL/GenBank/DDBJ whole genome shotgun (WGS) entry which is preliminary data.</text>
</comment>
<dbReference type="EMBL" id="JAERTX010000027">
    <property type="protein sequence ID" value="MBM9461781.1"/>
    <property type="molecule type" value="Genomic_DNA"/>
</dbReference>
<proteinExistence type="predicted"/>
<dbReference type="AlphaFoldDB" id="A0A938YD27"/>
<evidence type="ECO:0000256" key="1">
    <source>
        <dbReference type="SAM" id="Phobius"/>
    </source>
</evidence>
<keyword evidence="1" id="KW-1133">Transmembrane helix</keyword>
<keyword evidence="1" id="KW-0472">Membrane</keyword>
<reference evidence="2" key="1">
    <citation type="submission" date="2021-01" db="EMBL/GenBank/DDBJ databases">
        <title>Novel species in genus Nocardioides.</title>
        <authorList>
            <person name="Zhang G."/>
        </authorList>
    </citation>
    <scope>NUCLEOTIDE SEQUENCE</scope>
    <source>
        <strain evidence="2">Zg-536</strain>
    </source>
</reference>
<feature type="transmembrane region" description="Helical" evidence="1">
    <location>
        <begin position="17"/>
        <end position="36"/>
    </location>
</feature>
<keyword evidence="1" id="KW-0812">Transmembrane</keyword>
<keyword evidence="3" id="KW-1185">Reference proteome</keyword>
<name>A0A938YD27_9ACTN</name>
<dbReference type="Proteomes" id="UP000663791">
    <property type="component" value="Unassembled WGS sequence"/>
</dbReference>
<dbReference type="RefSeq" id="WP_205293102.1">
    <property type="nucleotide sequence ID" value="NZ_CP074406.1"/>
</dbReference>
<gene>
    <name evidence="2" type="ORF">JK386_17960</name>
</gene>
<evidence type="ECO:0000313" key="2">
    <source>
        <dbReference type="EMBL" id="MBM9461781.1"/>
    </source>
</evidence>
<accession>A0A938YD27</accession>
<protein>
    <submittedName>
        <fullName evidence="2">Uncharacterized protein</fullName>
    </submittedName>
</protein>